<dbReference type="EMBL" id="RJND01000008">
    <property type="protein sequence ID" value="RSI51301.1"/>
    <property type="molecule type" value="Genomic_DNA"/>
</dbReference>
<dbReference type="Pfam" id="PF01420">
    <property type="entry name" value="Methylase_S"/>
    <property type="match status" value="1"/>
</dbReference>
<feature type="domain" description="Type I restriction modification DNA specificity" evidence="4">
    <location>
        <begin position="207"/>
        <end position="380"/>
    </location>
</feature>
<organism evidence="5 6">
    <name type="scientific">Streptococcus sanguinis</name>
    <dbReference type="NCBI Taxonomy" id="1305"/>
    <lineage>
        <taxon>Bacteria</taxon>
        <taxon>Bacillati</taxon>
        <taxon>Bacillota</taxon>
        <taxon>Bacilli</taxon>
        <taxon>Lactobacillales</taxon>
        <taxon>Streptococcaceae</taxon>
        <taxon>Streptococcus</taxon>
    </lineage>
</organism>
<evidence type="ECO:0000313" key="5">
    <source>
        <dbReference type="EMBL" id="RSI51301.1"/>
    </source>
</evidence>
<dbReference type="RefSeq" id="WP_125348590.1">
    <property type="nucleotide sequence ID" value="NZ_CP076615.1"/>
</dbReference>
<dbReference type="InterPro" id="IPR000055">
    <property type="entry name" value="Restrct_endonuc_typeI_TRD"/>
</dbReference>
<keyword evidence="3" id="KW-0238">DNA-binding</keyword>
<evidence type="ECO:0000256" key="1">
    <source>
        <dbReference type="ARBA" id="ARBA00010923"/>
    </source>
</evidence>
<reference evidence="5 6" key="1">
    <citation type="submission" date="2018-11" db="EMBL/GenBank/DDBJ databases">
        <title>Species Designations Belie Phenotypic and Genotypic Heterogeneity in Oral Streptococci.</title>
        <authorList>
            <person name="Velsko I."/>
        </authorList>
    </citation>
    <scope>NUCLEOTIDE SEQUENCE [LARGE SCALE GENOMIC DNA]</scope>
    <source>
        <strain evidence="5 6">BCC37</strain>
    </source>
</reference>
<dbReference type="InterPro" id="IPR052021">
    <property type="entry name" value="Type-I_RS_S_subunit"/>
</dbReference>
<sequence length="393" mass="45674">MEKPKIRFLKNKHSWVRSTFEGIAKRRTKSSDNPDLPRIEYQDIISGEGRLNKDLSKNIDCRKGIVFETNDILYGKLRPYLKNWLHPNFSGIALGDFWVLQARNCDSKFLFSLVQSPKFQRVANDTSGTKMPRSDWKTVSQTEFSIPTSNEEQSAIGSLFRTLDDLLSSYKYNLANYQSLKATMLSKMFPKAGQTVPEIRLDGFEGEWGKYYLGDIFEQVSNYIEPSVENELWSLTVEKGLTPKTDRYKRDFLVKKNDKFKKVDVNEFVYNPMNLTLGALDLNDNEVTISVSGYYVVMKNRDIEKFDNDFLKILLKTTYAIYQYKQFATGTLIEKQRVQFPTFSEIPFYLPPIVEQQAIGSYFSNLDNLITALQEKIYQLETLKKKLLQDMFI</sequence>
<dbReference type="Gene3D" id="3.90.220.20">
    <property type="entry name" value="DNA methylase specificity domains"/>
    <property type="match status" value="2"/>
</dbReference>
<name>A0AB74DQH7_STRSA</name>
<evidence type="ECO:0000256" key="3">
    <source>
        <dbReference type="ARBA" id="ARBA00023125"/>
    </source>
</evidence>
<dbReference type="GO" id="GO:0009307">
    <property type="term" value="P:DNA restriction-modification system"/>
    <property type="evidence" value="ECO:0007669"/>
    <property type="project" value="UniProtKB-KW"/>
</dbReference>
<dbReference type="InterPro" id="IPR044946">
    <property type="entry name" value="Restrct_endonuc_typeI_TRD_sf"/>
</dbReference>
<dbReference type="SUPFAM" id="SSF116734">
    <property type="entry name" value="DNA methylase specificity domain"/>
    <property type="match status" value="2"/>
</dbReference>
<keyword evidence="2" id="KW-0680">Restriction system</keyword>
<protein>
    <submittedName>
        <fullName evidence="5">Type I restriction modification DNA specificity domain protein</fullName>
    </submittedName>
</protein>
<comment type="similarity">
    <text evidence="1">Belongs to the type-I restriction system S methylase family.</text>
</comment>
<proteinExistence type="inferred from homology"/>
<dbReference type="PANTHER" id="PTHR30408:SF12">
    <property type="entry name" value="TYPE I RESTRICTION ENZYME MJAVIII SPECIFICITY SUBUNIT"/>
    <property type="match status" value="1"/>
</dbReference>
<evidence type="ECO:0000256" key="2">
    <source>
        <dbReference type="ARBA" id="ARBA00022747"/>
    </source>
</evidence>
<dbReference type="GO" id="GO:0003677">
    <property type="term" value="F:DNA binding"/>
    <property type="evidence" value="ECO:0007669"/>
    <property type="project" value="UniProtKB-KW"/>
</dbReference>
<gene>
    <name evidence="5" type="ORF">D8869_10435</name>
</gene>
<accession>A0AB74DQH7</accession>
<evidence type="ECO:0000313" key="6">
    <source>
        <dbReference type="Proteomes" id="UP000280406"/>
    </source>
</evidence>
<evidence type="ECO:0000259" key="4">
    <source>
        <dbReference type="Pfam" id="PF01420"/>
    </source>
</evidence>
<dbReference type="PANTHER" id="PTHR30408">
    <property type="entry name" value="TYPE-1 RESTRICTION ENZYME ECOKI SPECIFICITY PROTEIN"/>
    <property type="match status" value="1"/>
</dbReference>
<comment type="caution">
    <text evidence="5">The sequence shown here is derived from an EMBL/GenBank/DDBJ whole genome shotgun (WGS) entry which is preliminary data.</text>
</comment>
<dbReference type="Proteomes" id="UP000280406">
    <property type="component" value="Unassembled WGS sequence"/>
</dbReference>
<dbReference type="AlphaFoldDB" id="A0AB74DQH7"/>